<comment type="caution">
    <text evidence="1">The sequence shown here is derived from an EMBL/GenBank/DDBJ whole genome shotgun (WGS) entry which is preliminary data.</text>
</comment>
<evidence type="ECO:0000313" key="1">
    <source>
        <dbReference type="EMBL" id="KKL72131.1"/>
    </source>
</evidence>
<gene>
    <name evidence="1" type="ORF">LCGC14_2087960</name>
</gene>
<protein>
    <submittedName>
        <fullName evidence="1">Uncharacterized protein</fullName>
    </submittedName>
</protein>
<accession>A0A0F9F102</accession>
<organism evidence="1">
    <name type="scientific">marine sediment metagenome</name>
    <dbReference type="NCBI Taxonomy" id="412755"/>
    <lineage>
        <taxon>unclassified sequences</taxon>
        <taxon>metagenomes</taxon>
        <taxon>ecological metagenomes</taxon>
    </lineage>
</organism>
<dbReference type="EMBL" id="LAZR01025366">
    <property type="protein sequence ID" value="KKL72131.1"/>
    <property type="molecule type" value="Genomic_DNA"/>
</dbReference>
<reference evidence="1" key="1">
    <citation type="journal article" date="2015" name="Nature">
        <title>Complex archaea that bridge the gap between prokaryotes and eukaryotes.</title>
        <authorList>
            <person name="Spang A."/>
            <person name="Saw J.H."/>
            <person name="Jorgensen S.L."/>
            <person name="Zaremba-Niedzwiedzka K."/>
            <person name="Martijn J."/>
            <person name="Lind A.E."/>
            <person name="van Eijk R."/>
            <person name="Schleper C."/>
            <person name="Guy L."/>
            <person name="Ettema T.J."/>
        </authorList>
    </citation>
    <scope>NUCLEOTIDE SEQUENCE</scope>
</reference>
<dbReference type="AlphaFoldDB" id="A0A0F9F102"/>
<sequence length="115" mass="13159">MSWGRDRYKTFKNSAEEHSINAPSGYRGPEVEPGVVIDSIGLVILTEKITGLYKYRYDVVLVHGMFPTDYEIGWSKDKDSASGLALGFMNRYDTWTKVLNYLKKIHGFNLRTYGI</sequence>
<name>A0A0F9F102_9ZZZZ</name>
<proteinExistence type="predicted"/>